<evidence type="ECO:0000259" key="9">
    <source>
        <dbReference type="Pfam" id="PF25183"/>
    </source>
</evidence>
<dbReference type="Gene3D" id="2.60.40.1120">
    <property type="entry name" value="Carboxypeptidase-like, regulatory domain"/>
    <property type="match status" value="1"/>
</dbReference>
<evidence type="ECO:0000256" key="6">
    <source>
        <dbReference type="ARBA" id="ARBA00023237"/>
    </source>
</evidence>
<dbReference type="InterPro" id="IPR039426">
    <property type="entry name" value="TonB-dep_rcpt-like"/>
</dbReference>
<dbReference type="SUPFAM" id="SSF56935">
    <property type="entry name" value="Porins"/>
    <property type="match status" value="1"/>
</dbReference>
<keyword evidence="4 7" id="KW-0812">Transmembrane</keyword>
<gene>
    <name evidence="10" type="ORF">QHF89_37515</name>
</gene>
<evidence type="ECO:0000256" key="2">
    <source>
        <dbReference type="ARBA" id="ARBA00022448"/>
    </source>
</evidence>
<evidence type="ECO:0000256" key="1">
    <source>
        <dbReference type="ARBA" id="ARBA00004571"/>
    </source>
</evidence>
<protein>
    <submittedName>
        <fullName evidence="10">TonB-dependent receptor</fullName>
    </submittedName>
</protein>
<dbReference type="PANTHER" id="PTHR30069:SF46">
    <property type="entry name" value="OAR PROTEIN"/>
    <property type="match status" value="1"/>
</dbReference>
<keyword evidence="10" id="KW-0675">Receptor</keyword>
<evidence type="ECO:0000313" key="11">
    <source>
        <dbReference type="Proteomes" id="UP001160301"/>
    </source>
</evidence>
<dbReference type="EMBL" id="JARZHI010000055">
    <property type="protein sequence ID" value="MDI1435261.1"/>
    <property type="molecule type" value="Genomic_DNA"/>
</dbReference>
<evidence type="ECO:0000256" key="5">
    <source>
        <dbReference type="ARBA" id="ARBA00023136"/>
    </source>
</evidence>
<keyword evidence="3 7" id="KW-1134">Transmembrane beta strand</keyword>
<dbReference type="InterPro" id="IPR057601">
    <property type="entry name" value="Oar-like_b-barrel"/>
</dbReference>
<comment type="caution">
    <text evidence="10">The sequence shown here is derived from an EMBL/GenBank/DDBJ whole genome shotgun (WGS) entry which is preliminary data.</text>
</comment>
<evidence type="ECO:0000256" key="7">
    <source>
        <dbReference type="PROSITE-ProRule" id="PRU01360"/>
    </source>
</evidence>
<dbReference type="Gene3D" id="2.40.170.20">
    <property type="entry name" value="TonB-dependent receptor, beta-barrel domain"/>
    <property type="match status" value="1"/>
</dbReference>
<keyword evidence="5 7" id="KW-0472">Membrane</keyword>
<reference evidence="10 11" key="1">
    <citation type="submission" date="2023-04" db="EMBL/GenBank/DDBJ databases">
        <title>The genome sequence of Polyangium sorediatum DSM14670.</title>
        <authorList>
            <person name="Zhang X."/>
        </authorList>
    </citation>
    <scope>NUCLEOTIDE SEQUENCE [LARGE SCALE GENOMIC DNA]</scope>
    <source>
        <strain evidence="10 11">DSM 14670</strain>
    </source>
</reference>
<sequence length="1087" mass="116765">MAAIVPSVVMVAGSAYAADGVITGQVRNAATKAPVADVVITVTSPALQGEQIVVTDAGGNFRVPQLAPGEGYTVRADKEQYKPFSRGGIKLTSGSTIRVNLELLPENIQAGEEIVVVGKPPVIDVGSSRVAVTIDSEFTRRVAVNPPAAKGGATRSFESLAAVAPGANADAYGVSVNGTSSPENGFIIDGVSANDPAFGILAVPLSAEFVKEVNVITAGYLPEYGRSIGGVMDVVTKSGSNEFHGSVFGAMTPGAFEGQRTLIPRAGNTINTNPTLGSVRDFGFEIGGPILKDKLWFFAGFSVALQRYRLERVLSSLNNTLEDRTMPDPMNPNGPQVPGQDGVVEVYPTIDPATGYQTASPLRGVNPQIYYADQQTTQYIGKLTWNINQDHNISVTVFGAPSTSGGNGTFGFDAQDGGVAVGNLVGPYNSLAGTVDQFNNSVVLKSSSAFANKKFLVDVTLGWVYNSIAQGAADGSNVNDINDPTKLAYMPGMTWRRTTGGAHPITDFEALPASAQAQCDPTGDGRFVSNFCPVASYRTGGPGLMNIATSNRYQGRVIATALLSALGQHVIKAGVDFEVLNYTNTKGYGGGVFFRESTSGNFVADFRRYGFLQSPDNPVNLDVFEATSTSTTVGGFIQDSWNILDRVTVNLGVRYDAQVVTGNDGNVGIALPNQWSPRIGAIWDPTREGRAKITANFARFYQAITLNMVDRSFPGELGLQKNRSLNAPNFNPPKNGVCNPLDPVQARGPECNSIDNLATATFEYDPNQKYLITGSDRVPVDPDLKPQSSDQIVVGGEYEIITDARIGGAYTRQWLNYAMEDMSRDEASTYFIGNPGYGIAKDFPKANRDYDSFMVYFQKAFSNQWLAQVNYTVSWNRGNLAGLFRPETGQLDPNINSDFDLVSILANRTGDLPGDRRHVIKVFGAKEFQLPANVTINVGLGYLGRSGTPLNVLGSHALYGDSEVFILPRGDGGRTPWVHSIDTNVTFGYRFSKDSALTVGVDVFNLFNFQQALGFDQRYTLADVLPIAEGSEANLHGKKGEAPTDTSKKLLYSDGRDFDPADVNPNWKNPTSYQTPRQIRINARVTF</sequence>
<keyword evidence="6 7" id="KW-0998">Cell outer membrane</keyword>
<evidence type="ECO:0000313" key="10">
    <source>
        <dbReference type="EMBL" id="MDI1435261.1"/>
    </source>
</evidence>
<proteinExistence type="inferred from homology"/>
<dbReference type="InterPro" id="IPR013784">
    <property type="entry name" value="Carb-bd-like_fold"/>
</dbReference>
<dbReference type="SUPFAM" id="SSF49452">
    <property type="entry name" value="Starch-binding domain-like"/>
    <property type="match status" value="1"/>
</dbReference>
<keyword evidence="11" id="KW-1185">Reference proteome</keyword>
<comment type="subcellular location">
    <subcellularLocation>
        <location evidence="1 7">Cell outer membrane</location>
        <topology evidence="1 7">Multi-pass membrane protein</topology>
    </subcellularLocation>
</comment>
<comment type="similarity">
    <text evidence="7">Belongs to the TonB-dependent receptor family.</text>
</comment>
<name>A0ABT6P3S5_9BACT</name>
<feature type="chain" id="PRO_5045329047" evidence="8">
    <location>
        <begin position="18"/>
        <end position="1087"/>
    </location>
</feature>
<dbReference type="PROSITE" id="PS52016">
    <property type="entry name" value="TONB_DEPENDENT_REC_3"/>
    <property type="match status" value="1"/>
</dbReference>
<dbReference type="Pfam" id="PF25183">
    <property type="entry name" value="OMP_b-brl_4"/>
    <property type="match status" value="1"/>
</dbReference>
<dbReference type="InterPro" id="IPR036942">
    <property type="entry name" value="Beta-barrel_TonB_sf"/>
</dbReference>
<dbReference type="PANTHER" id="PTHR30069">
    <property type="entry name" value="TONB-DEPENDENT OUTER MEMBRANE RECEPTOR"/>
    <property type="match status" value="1"/>
</dbReference>
<keyword evidence="8" id="KW-0732">Signal</keyword>
<organism evidence="10 11">
    <name type="scientific">Polyangium sorediatum</name>
    <dbReference type="NCBI Taxonomy" id="889274"/>
    <lineage>
        <taxon>Bacteria</taxon>
        <taxon>Pseudomonadati</taxon>
        <taxon>Myxococcota</taxon>
        <taxon>Polyangia</taxon>
        <taxon>Polyangiales</taxon>
        <taxon>Polyangiaceae</taxon>
        <taxon>Polyangium</taxon>
    </lineage>
</organism>
<feature type="signal peptide" evidence="8">
    <location>
        <begin position="1"/>
        <end position="17"/>
    </location>
</feature>
<evidence type="ECO:0000256" key="3">
    <source>
        <dbReference type="ARBA" id="ARBA00022452"/>
    </source>
</evidence>
<feature type="domain" description="TonB-dependent transporter Oar-like beta-barrel" evidence="9">
    <location>
        <begin position="235"/>
        <end position="661"/>
    </location>
</feature>
<evidence type="ECO:0000256" key="8">
    <source>
        <dbReference type="SAM" id="SignalP"/>
    </source>
</evidence>
<accession>A0ABT6P3S5</accession>
<keyword evidence="2 7" id="KW-0813">Transport</keyword>
<evidence type="ECO:0000256" key="4">
    <source>
        <dbReference type="ARBA" id="ARBA00022692"/>
    </source>
</evidence>
<dbReference type="Proteomes" id="UP001160301">
    <property type="component" value="Unassembled WGS sequence"/>
</dbReference>
<dbReference type="Pfam" id="PF13620">
    <property type="entry name" value="CarboxypepD_reg"/>
    <property type="match status" value="1"/>
</dbReference>